<feature type="compositionally biased region" description="Acidic residues" evidence="2">
    <location>
        <begin position="425"/>
        <end position="444"/>
    </location>
</feature>
<feature type="compositionally biased region" description="Pro residues" evidence="2">
    <location>
        <begin position="676"/>
        <end position="694"/>
    </location>
</feature>
<feature type="compositionally biased region" description="Gly residues" evidence="2">
    <location>
        <begin position="468"/>
        <end position="489"/>
    </location>
</feature>
<feature type="region of interest" description="Disordered" evidence="2">
    <location>
        <begin position="425"/>
        <end position="489"/>
    </location>
</feature>
<reference evidence="3 4" key="1">
    <citation type="submission" date="2023-09" db="EMBL/GenBank/DDBJ databases">
        <title>Pangenome analysis of Batrachochytrium dendrobatidis and related Chytrids.</title>
        <authorList>
            <person name="Yacoub M.N."/>
            <person name="Stajich J.E."/>
            <person name="James T.Y."/>
        </authorList>
    </citation>
    <scope>NUCLEOTIDE SEQUENCE [LARGE SCALE GENOMIC DNA]</scope>
    <source>
        <strain evidence="3 4">JEL0888</strain>
    </source>
</reference>
<feature type="coiled-coil region" evidence="1">
    <location>
        <begin position="580"/>
        <end position="607"/>
    </location>
</feature>
<evidence type="ECO:0000256" key="1">
    <source>
        <dbReference type="SAM" id="Coils"/>
    </source>
</evidence>
<keyword evidence="4" id="KW-1185">Reference proteome</keyword>
<evidence type="ECO:0000256" key="2">
    <source>
        <dbReference type="SAM" id="MobiDB-lite"/>
    </source>
</evidence>
<evidence type="ECO:0000313" key="4">
    <source>
        <dbReference type="Proteomes" id="UP001527925"/>
    </source>
</evidence>
<dbReference type="PANTHER" id="PTHR34452:SF7">
    <property type="entry name" value="MYOSIN HEAVY CHAIN-RELATED PROTEIN"/>
    <property type="match status" value="1"/>
</dbReference>
<feature type="region of interest" description="Disordered" evidence="2">
    <location>
        <begin position="537"/>
        <end position="558"/>
    </location>
</feature>
<feature type="coiled-coil region" evidence="1">
    <location>
        <begin position="138"/>
        <end position="332"/>
    </location>
</feature>
<protein>
    <submittedName>
        <fullName evidence="3">Uncharacterized protein</fullName>
    </submittedName>
</protein>
<dbReference type="EMBL" id="JADGIZ020000001">
    <property type="protein sequence ID" value="KAL2919963.1"/>
    <property type="molecule type" value="Genomic_DNA"/>
</dbReference>
<accession>A0ABR4NKA6</accession>
<feature type="region of interest" description="Disordered" evidence="2">
    <location>
        <begin position="657"/>
        <end position="778"/>
    </location>
</feature>
<feature type="region of interest" description="Disordered" evidence="2">
    <location>
        <begin position="1"/>
        <end position="27"/>
    </location>
</feature>
<dbReference type="PANTHER" id="PTHR34452">
    <property type="entry name" value="MYOSIN HEAVY CHAIN-RELATED PROTEIN"/>
    <property type="match status" value="1"/>
</dbReference>
<sequence>MLAAAPETPHRSTVHVGAGRAHASPRTSAAAAAAAAAAPTGRTPLRLADSHMLELRRQLREAQHALQERERDLQLAVEIGQSLLQSNEQLKLEYERILAQQASPASASVLAERLRDLEMAHLDLQSRHDAAVAEAKRAAESERNARAWSRRIEANNDELSRAMQELSEQLDAAETDRRRLARERQDAHSRLQALEAEQDGGSSHLAVLADELERARAQIEAMAAGWHEMEALRDRHAAEAEDLLARCGELEAMLEAARAFRDEAEAEAHRADQLAMELEEERERLAAAMARLAVFEPTLETAEQDAGSRTLLSEVEDRRQALARQHSSLARKHVSLMAAHKTSLFQQERMRMHISRLSQLTQRQSSESRIQMLEQELAQSRSERRELERRAARLERMLMEARSGGIDGLGLGLAFGLGLGFSDPVEDYDDDEDDVDDDDDDDDNAAGANAASSRHRRSALFRASARAGQGGGAGARGGGGGGGGSGGGPGVGRYSRYSVGSSISIGDRDGRRPWGAGDAGGFYDELDIDAAASGAQRLSTSPAAADEGFPDPAASSEAAEPAVAKALRKRRSSAVSRREAAGLREVAEALRLRVEQGEAETATLRRELQTMQLLKGAESDKAAKLRTDLAVQTTENERLRAACAQLAFELDEMRFRQRQADESGAGSLQRSQTPRPTTPRPTTPRPGPPRPTTPKPAAGEPMLSPKAAAQASHHPRTEMPYESTSSPRSTEAWPESPPPQPSSLASPERASVDAPASAEALAVAPAPAQAPCEAPASVTAVRKKQVRREQVQECTHQ</sequence>
<gene>
    <name evidence="3" type="ORF">HK105_200029</name>
</gene>
<comment type="caution">
    <text evidence="3">The sequence shown here is derived from an EMBL/GenBank/DDBJ whole genome shotgun (WGS) entry which is preliminary data.</text>
</comment>
<feature type="coiled-coil region" evidence="1">
    <location>
        <begin position="363"/>
        <end position="404"/>
    </location>
</feature>
<dbReference type="Proteomes" id="UP001527925">
    <property type="component" value="Unassembled WGS sequence"/>
</dbReference>
<proteinExistence type="predicted"/>
<name>A0ABR4NKA6_9FUNG</name>
<evidence type="ECO:0000313" key="3">
    <source>
        <dbReference type="EMBL" id="KAL2919963.1"/>
    </source>
</evidence>
<organism evidence="3 4">
    <name type="scientific">Polyrhizophydium stewartii</name>
    <dbReference type="NCBI Taxonomy" id="2732419"/>
    <lineage>
        <taxon>Eukaryota</taxon>
        <taxon>Fungi</taxon>
        <taxon>Fungi incertae sedis</taxon>
        <taxon>Chytridiomycota</taxon>
        <taxon>Chytridiomycota incertae sedis</taxon>
        <taxon>Chytridiomycetes</taxon>
        <taxon>Rhizophydiales</taxon>
        <taxon>Rhizophydiales incertae sedis</taxon>
        <taxon>Polyrhizophydium</taxon>
    </lineage>
</organism>
<feature type="compositionally biased region" description="Low complexity" evidence="2">
    <location>
        <begin position="742"/>
        <end position="776"/>
    </location>
</feature>
<keyword evidence="1" id="KW-0175">Coiled coil</keyword>